<keyword evidence="3" id="KW-1185">Reference proteome</keyword>
<dbReference type="RefSeq" id="WP_093207767.1">
    <property type="nucleotide sequence ID" value="NZ_FNGS01000009.1"/>
</dbReference>
<evidence type="ECO:0000313" key="2">
    <source>
        <dbReference type="EMBL" id="SDM81724.1"/>
    </source>
</evidence>
<evidence type="ECO:0000256" key="1">
    <source>
        <dbReference type="SAM" id="SignalP"/>
    </source>
</evidence>
<dbReference type="Gene3D" id="2.60.40.2030">
    <property type="match status" value="1"/>
</dbReference>
<feature type="signal peptide" evidence="1">
    <location>
        <begin position="1"/>
        <end position="21"/>
    </location>
</feature>
<dbReference type="Proteomes" id="UP000198901">
    <property type="component" value="Unassembled WGS sequence"/>
</dbReference>
<sequence>MNRIFSLFLTLAVLFVVPSCKDDDPPLPDNTVQFEAGESGLASDKTEAEIKLTLVRAVTAATNVTVAIQETGVAYGTQYTTTPAATSGQLTVTIPANSNTASFKVTKKDNIFLNGTENLTFKISSAASPVVIGTTVQTKLSFSSIVSTGTSLKINGGEGGASAVNSVFVDFSSNTQTAVARASWDLGFYAGSDFRVVINGTTGATVKALTKTDLTEVTAADTTALASVLVLGQGAGTFDIVDDVDGDLTKTAIKAISATDGENPVYILNPGKAGTAQKPWYKIRVVRKGTGYTLQYARITETTFRTLDVTKDANYDFNYVSLTQGKAVSVEPTKNNWDIQWGLNTYKAQMDATTFVPYPYSDYVVINNLAGVQAAQVETKTVTYDAYGEANIATTTFAADRNVIGGNWRASAAPGSTAGVKTDRFYVVKDAAGNVYKLKFVNYISSDGGERGYPNIEYKLVKKGN</sequence>
<dbReference type="Pfam" id="PF14064">
    <property type="entry name" value="HmuY"/>
    <property type="match status" value="1"/>
</dbReference>
<organism evidence="2 3">
    <name type="scientific">Siphonobacter aquaeclarae</name>
    <dbReference type="NCBI Taxonomy" id="563176"/>
    <lineage>
        <taxon>Bacteria</taxon>
        <taxon>Pseudomonadati</taxon>
        <taxon>Bacteroidota</taxon>
        <taxon>Cytophagia</taxon>
        <taxon>Cytophagales</taxon>
        <taxon>Cytophagaceae</taxon>
        <taxon>Siphonobacter</taxon>
    </lineage>
</organism>
<gene>
    <name evidence="2" type="ORF">SAMN04488090_4317</name>
</gene>
<protein>
    <submittedName>
        <fullName evidence="2">HmuY protein</fullName>
    </submittedName>
</protein>
<name>A0A1G9WAZ7_9BACT</name>
<dbReference type="InterPro" id="IPR025921">
    <property type="entry name" value="HmuY"/>
</dbReference>
<proteinExistence type="predicted"/>
<dbReference type="EMBL" id="FNGS01000009">
    <property type="protein sequence ID" value="SDM81724.1"/>
    <property type="molecule type" value="Genomic_DNA"/>
</dbReference>
<dbReference type="CDD" id="cd12105">
    <property type="entry name" value="HmuY"/>
    <property type="match status" value="1"/>
</dbReference>
<dbReference type="AlphaFoldDB" id="A0A1G9WAZ7"/>
<dbReference type="InterPro" id="IPR038081">
    <property type="entry name" value="CalX-like_sf"/>
</dbReference>
<dbReference type="STRING" id="563176.SAMN04488090_4317"/>
<accession>A0A1G9WAZ7</accession>
<evidence type="ECO:0000313" key="3">
    <source>
        <dbReference type="Proteomes" id="UP000198901"/>
    </source>
</evidence>
<dbReference type="OrthoDB" id="1091850at2"/>
<feature type="chain" id="PRO_5011770475" evidence="1">
    <location>
        <begin position="22"/>
        <end position="465"/>
    </location>
</feature>
<keyword evidence="1" id="KW-0732">Signal</keyword>
<reference evidence="2 3" key="1">
    <citation type="submission" date="2016-10" db="EMBL/GenBank/DDBJ databases">
        <authorList>
            <person name="de Groot N.N."/>
        </authorList>
    </citation>
    <scope>NUCLEOTIDE SEQUENCE [LARGE SCALE GENOMIC DNA]</scope>
    <source>
        <strain evidence="2 3">DSM 21668</strain>
    </source>
</reference>